<dbReference type="Proteomes" id="UP001320119">
    <property type="component" value="Chromosome"/>
</dbReference>
<reference evidence="2 3" key="1">
    <citation type="journal article" date="2022" name="IScience">
        <title>An ultrasensitive nanofiber-based assay for enzymatic hydrolysis and deep-sea microbial degradation of cellulose.</title>
        <authorList>
            <person name="Tsudome M."/>
            <person name="Tachioka M."/>
            <person name="Miyazaki M."/>
            <person name="Uchimura K."/>
            <person name="Tsuda M."/>
            <person name="Takaki Y."/>
            <person name="Deguchi S."/>
        </authorList>
    </citation>
    <scope>NUCLEOTIDE SEQUENCE [LARGE SCALE GENOMIC DNA]</scope>
    <source>
        <strain evidence="2 3">GE09</strain>
    </source>
</reference>
<name>A0AAN2BJT4_9GAMM</name>
<keyword evidence="3" id="KW-1185">Reference proteome</keyword>
<evidence type="ECO:0000256" key="1">
    <source>
        <dbReference type="SAM" id="SignalP"/>
    </source>
</evidence>
<organism evidence="2 3">
    <name type="scientific">Marinagarivorans cellulosilyticus</name>
    <dbReference type="NCBI Taxonomy" id="2721545"/>
    <lineage>
        <taxon>Bacteria</taxon>
        <taxon>Pseudomonadati</taxon>
        <taxon>Pseudomonadota</taxon>
        <taxon>Gammaproteobacteria</taxon>
        <taxon>Cellvibrionales</taxon>
        <taxon>Cellvibrionaceae</taxon>
        <taxon>Marinagarivorans</taxon>
    </lineage>
</organism>
<feature type="chain" id="PRO_5042849595" description="Secretin/TonB short N-terminal domain-containing protein" evidence="1">
    <location>
        <begin position="21"/>
        <end position="198"/>
    </location>
</feature>
<dbReference type="RefSeq" id="WP_236986810.1">
    <property type="nucleotide sequence ID" value="NZ_AP023086.1"/>
</dbReference>
<protein>
    <recommendedName>
        <fullName evidence="4">Secretin/TonB short N-terminal domain-containing protein</fullName>
    </recommendedName>
</protein>
<keyword evidence="1" id="KW-0732">Signal</keyword>
<dbReference type="InterPro" id="IPR038591">
    <property type="entry name" value="NolW-like_sf"/>
</dbReference>
<evidence type="ECO:0000313" key="3">
    <source>
        <dbReference type="Proteomes" id="UP001320119"/>
    </source>
</evidence>
<proteinExistence type="predicted"/>
<dbReference type="Gene3D" id="3.30.1370.120">
    <property type="match status" value="1"/>
</dbReference>
<evidence type="ECO:0000313" key="2">
    <source>
        <dbReference type="EMBL" id="BCD97338.1"/>
    </source>
</evidence>
<sequence length="198" mass="22173">MYRWLLVVVFLCIWTKSAYGDDTSPDVSTFTLDALVEALAENNDIKIMYPETLKSLTLQSSGFNAETISYAELLTVLNVHNYAMYKEGEIYVVKGKKYMRSSSIPLYTDGEKYSPSEIITKAIYTKNVCVSTLIPMLRPLVPQHAHFAGSNAVGAILITDIFSNIQRIESIIVDIDSRTKKQKKCAGKDRIVVSSKKT</sequence>
<accession>A0AAN2BJT4</accession>
<feature type="signal peptide" evidence="1">
    <location>
        <begin position="1"/>
        <end position="20"/>
    </location>
</feature>
<gene>
    <name evidence="2" type="ORF">MARGE09_P1539</name>
</gene>
<evidence type="ECO:0008006" key="4">
    <source>
        <dbReference type="Google" id="ProtNLM"/>
    </source>
</evidence>
<dbReference type="EMBL" id="AP023086">
    <property type="protein sequence ID" value="BCD97338.1"/>
    <property type="molecule type" value="Genomic_DNA"/>
</dbReference>
<dbReference type="KEGG" id="marq:MARGE09_P1539"/>
<dbReference type="AlphaFoldDB" id="A0AAN2BJT4"/>